<accession>A0AAW1HM98</accession>
<sequence length="478" mass="52963">MALFSNMALKATQGEAPFKYLGVVSSDGSQKQCYLEYSTDAILTPSAKFAVEFAYGDFFHIRSCFTNKYWARSSTHGYWIVAEAAEPVVDLTSWTCTLFKMNIDDNQIATFCHAQSDSTIRIPNDGSDRAMFLSIDPAASTNAISLVVDYDTLVVLPKLVAFKGSNGLYYRNFDYHFDSYPYSFSVNDPGHPDIVCEIQYTNDGHILVKSVTRPAGRETYWSYGGPTEEDVITSTTGFPPYVSMIFSGIRIDKNKVALRSMVNHKICVRADVVHFTLGTKDLLVAKAGGVVLDAHLEVIEPVFNRTVNVYEFDLDKARIYDVSLLYSKEHTWDNYTNDQGSGTADGRITITKSSTYSNNIGVSGSVSTTFETGVPFIFEGKIQVSVSGSYFHQWDETETEAQEVGDIFTCTLKPMKRTIARGVATMGKCDVPFSYVQKDYPTSGGPPVVTKLSDGVFTGANAYSFHDEVRCEDLPDKV</sequence>
<reference evidence="2" key="1">
    <citation type="submission" date="2024-03" db="EMBL/GenBank/DDBJ databases">
        <title>WGS assembly of Saponaria officinalis var. Norfolk2.</title>
        <authorList>
            <person name="Jenkins J."/>
            <person name="Shu S."/>
            <person name="Grimwood J."/>
            <person name="Barry K."/>
            <person name="Goodstein D."/>
            <person name="Schmutz J."/>
            <person name="Leebens-Mack J."/>
            <person name="Osbourn A."/>
        </authorList>
    </citation>
    <scope>NUCLEOTIDE SEQUENCE [LARGE SCALE GENOMIC DNA]</scope>
    <source>
        <strain evidence="2">JIC</strain>
    </source>
</reference>
<dbReference type="PANTHER" id="PTHR39244:SF5">
    <property type="entry name" value="NATTERIN-3-LIKE"/>
    <property type="match status" value="1"/>
</dbReference>
<dbReference type="Proteomes" id="UP001443914">
    <property type="component" value="Unassembled WGS sequence"/>
</dbReference>
<dbReference type="SUPFAM" id="SSF50382">
    <property type="entry name" value="Agglutinin"/>
    <property type="match status" value="2"/>
</dbReference>
<dbReference type="EMBL" id="JBDFQZ010000011">
    <property type="protein sequence ID" value="KAK9677511.1"/>
    <property type="molecule type" value="Genomic_DNA"/>
</dbReference>
<evidence type="ECO:0000313" key="2">
    <source>
        <dbReference type="EMBL" id="KAK9677511.1"/>
    </source>
</evidence>
<evidence type="ECO:0000313" key="3">
    <source>
        <dbReference type="Proteomes" id="UP001443914"/>
    </source>
</evidence>
<organism evidence="2 3">
    <name type="scientific">Saponaria officinalis</name>
    <name type="common">Common soapwort</name>
    <name type="synonym">Lychnis saponaria</name>
    <dbReference type="NCBI Taxonomy" id="3572"/>
    <lineage>
        <taxon>Eukaryota</taxon>
        <taxon>Viridiplantae</taxon>
        <taxon>Streptophyta</taxon>
        <taxon>Embryophyta</taxon>
        <taxon>Tracheophyta</taxon>
        <taxon>Spermatophyta</taxon>
        <taxon>Magnoliopsida</taxon>
        <taxon>eudicotyledons</taxon>
        <taxon>Gunneridae</taxon>
        <taxon>Pentapetalae</taxon>
        <taxon>Caryophyllales</taxon>
        <taxon>Caryophyllaceae</taxon>
        <taxon>Caryophylleae</taxon>
        <taxon>Saponaria</taxon>
    </lineage>
</organism>
<name>A0AAW1HM98_SAPOF</name>
<dbReference type="SUPFAM" id="SSF56973">
    <property type="entry name" value="Aerolisin/ETX pore-forming domain"/>
    <property type="match status" value="1"/>
</dbReference>
<protein>
    <recommendedName>
        <fullName evidence="1">Agglutinin domain-containing protein</fullName>
    </recommendedName>
</protein>
<proteinExistence type="predicted"/>
<dbReference type="SMART" id="SM00791">
    <property type="entry name" value="Agglutinin"/>
    <property type="match status" value="1"/>
</dbReference>
<dbReference type="Gene3D" id="2.170.15.10">
    <property type="entry name" value="Proaerolysin, chain A, domain 3"/>
    <property type="match status" value="1"/>
</dbReference>
<feature type="domain" description="Agglutinin" evidence="1">
    <location>
        <begin position="2"/>
        <end position="149"/>
    </location>
</feature>
<comment type="caution">
    <text evidence="2">The sequence shown here is derived from an EMBL/GenBank/DDBJ whole genome shotgun (WGS) entry which is preliminary data.</text>
</comment>
<dbReference type="Pfam" id="PF07468">
    <property type="entry name" value="Agglutinin"/>
    <property type="match status" value="1"/>
</dbReference>
<evidence type="ECO:0000259" key="1">
    <source>
        <dbReference type="SMART" id="SM00791"/>
    </source>
</evidence>
<dbReference type="PANTHER" id="PTHR39244">
    <property type="entry name" value="NATTERIN-4"/>
    <property type="match status" value="1"/>
</dbReference>
<dbReference type="InterPro" id="IPR036242">
    <property type="entry name" value="Agglutinin_dom_sf"/>
</dbReference>
<dbReference type="InterPro" id="IPR008998">
    <property type="entry name" value="Agglutinin"/>
</dbReference>
<dbReference type="CDD" id="cd20216">
    <property type="entry name" value="PFM_HFR-2-like"/>
    <property type="match status" value="1"/>
</dbReference>
<keyword evidence="3" id="KW-1185">Reference proteome</keyword>
<gene>
    <name evidence="2" type="ORF">RND81_11G148300</name>
</gene>
<dbReference type="AlphaFoldDB" id="A0AAW1HM98"/>
<dbReference type="Gene3D" id="2.80.10.50">
    <property type="match status" value="2"/>
</dbReference>
<dbReference type="InterPro" id="IPR053237">
    <property type="entry name" value="Natterin_C"/>
</dbReference>